<evidence type="ECO:0000256" key="2">
    <source>
        <dbReference type="SAM" id="Phobius"/>
    </source>
</evidence>
<keyword evidence="2" id="KW-0472">Membrane</keyword>
<keyword evidence="2" id="KW-0812">Transmembrane</keyword>
<keyword evidence="2" id="KW-1133">Transmembrane helix</keyword>
<evidence type="ECO:0000313" key="4">
    <source>
        <dbReference type="Proteomes" id="UP000177006"/>
    </source>
</evidence>
<proteinExistence type="predicted"/>
<reference evidence="3 4" key="1">
    <citation type="journal article" date="2016" name="Nat. Commun.">
        <title>Thousands of microbial genomes shed light on interconnected biogeochemical processes in an aquifer system.</title>
        <authorList>
            <person name="Anantharaman K."/>
            <person name="Brown C.T."/>
            <person name="Hug L.A."/>
            <person name="Sharon I."/>
            <person name="Castelle C.J."/>
            <person name="Probst A.J."/>
            <person name="Thomas B.C."/>
            <person name="Singh A."/>
            <person name="Wilkins M.J."/>
            <person name="Karaoz U."/>
            <person name="Brodie E.L."/>
            <person name="Williams K.H."/>
            <person name="Hubbard S.S."/>
            <person name="Banfield J.F."/>
        </authorList>
    </citation>
    <scope>NUCLEOTIDE SEQUENCE [LARGE SCALE GENOMIC DNA]</scope>
</reference>
<gene>
    <name evidence="3" type="ORF">A2160_02700</name>
</gene>
<evidence type="ECO:0000313" key="3">
    <source>
        <dbReference type="EMBL" id="OGD63369.1"/>
    </source>
</evidence>
<keyword evidence="1" id="KW-0175">Coiled coil</keyword>
<comment type="caution">
    <text evidence="3">The sequence shown here is derived from an EMBL/GenBank/DDBJ whole genome shotgun (WGS) entry which is preliminary data.</text>
</comment>
<evidence type="ECO:0000256" key="1">
    <source>
        <dbReference type="SAM" id="Coils"/>
    </source>
</evidence>
<accession>A0A1F5E7J6</accession>
<feature type="coiled-coil region" evidence="1">
    <location>
        <begin position="39"/>
        <end position="66"/>
    </location>
</feature>
<dbReference type="Proteomes" id="UP000177006">
    <property type="component" value="Unassembled WGS sequence"/>
</dbReference>
<sequence>MKKVKDLIYYMKLNYSVLLKKTKKSYYLFIPELSLIAEDKNLNTAYKKLEEEKRKYFKQILELNAQETIKEPLPIVIKNKLLAELVTFFLKTVIVLALLFILFVASFPFFRQIPNLALNSLIQFSNKATTNLKNTPPQEKEKELTNLREVIQDIKPFTDEIKVLWKNENSR</sequence>
<dbReference type="EMBL" id="MEZK01000010">
    <property type="protein sequence ID" value="OGD63369.1"/>
    <property type="molecule type" value="Genomic_DNA"/>
</dbReference>
<organism evidence="3 4">
    <name type="scientific">Candidatus Beckwithbacteria bacterium RBG_13_42_9</name>
    <dbReference type="NCBI Taxonomy" id="1797457"/>
    <lineage>
        <taxon>Bacteria</taxon>
        <taxon>Candidatus Beckwithiibacteriota</taxon>
    </lineage>
</organism>
<dbReference type="AlphaFoldDB" id="A0A1F5E7J6"/>
<feature type="transmembrane region" description="Helical" evidence="2">
    <location>
        <begin position="88"/>
        <end position="110"/>
    </location>
</feature>
<dbReference type="STRING" id="1797457.A2160_02700"/>
<protein>
    <submittedName>
        <fullName evidence="3">Uncharacterized protein</fullName>
    </submittedName>
</protein>
<name>A0A1F5E7J6_9BACT</name>